<evidence type="ECO:0000256" key="2">
    <source>
        <dbReference type="SAM" id="Phobius"/>
    </source>
</evidence>
<dbReference type="STRING" id="1121357.SAMN05661109_01909"/>
<name>A0A1H9UPL1_9CORY</name>
<evidence type="ECO:0000256" key="1">
    <source>
        <dbReference type="SAM" id="MobiDB-lite"/>
    </source>
</evidence>
<gene>
    <name evidence="4" type="ORF">SAMN05661109_01909</name>
</gene>
<dbReference type="AlphaFoldDB" id="A0A1H9UPL1"/>
<feature type="signal peptide" evidence="3">
    <location>
        <begin position="1"/>
        <end position="19"/>
    </location>
</feature>
<feature type="chain" id="PRO_5011715287" evidence="3">
    <location>
        <begin position="20"/>
        <end position="375"/>
    </location>
</feature>
<feature type="compositionally biased region" description="Gly residues" evidence="1">
    <location>
        <begin position="195"/>
        <end position="207"/>
    </location>
</feature>
<sequence length="375" mass="36021">MKRRLAAIGITLVAGVAFAPPVHSLPPGGASPNTPGTSSALSPTSVEACGTMTWEVWGFAPNEIVNVKINDGALSGGDMSVQGQGVVSQARADSTGYAVNSVDIPCGLEPGGNYWLRFLATEVLNDAGETRGYTHQSQYFEVLPAANSGGGAGGGTHNGGGAAQNPSGNRRSGGGQNSPGTVSGTDHSGGNPSNTGGGVIGGGGGNNTGSNTANNAGSTDSGGGTGNRRTVRRQQVAGSNQSNQAGQPAGGGGDSGGSGSAGSGAGSPGGGGASSSNSGGDQLQTSSDILAAQGGGNGNYGGTGGGDSSAGLGLFNPDNSDTYASSASGSSPRAPIVGLTVGGSILLVGLTGVIAYVYVNRPRRSSVSGEEGTEF</sequence>
<keyword evidence="2" id="KW-1133">Transmembrane helix</keyword>
<keyword evidence="2" id="KW-0472">Membrane</keyword>
<keyword evidence="2" id="KW-0812">Transmembrane</keyword>
<accession>A0A1H9UPL1</accession>
<feature type="transmembrane region" description="Helical" evidence="2">
    <location>
        <begin position="336"/>
        <end position="359"/>
    </location>
</feature>
<feature type="region of interest" description="Disordered" evidence="1">
    <location>
        <begin position="150"/>
        <end position="284"/>
    </location>
</feature>
<protein>
    <submittedName>
        <fullName evidence="4">Uncharacterized protein</fullName>
    </submittedName>
</protein>
<feature type="compositionally biased region" description="Low complexity" evidence="1">
    <location>
        <begin position="208"/>
        <end position="219"/>
    </location>
</feature>
<feature type="compositionally biased region" description="Gly residues" evidence="1">
    <location>
        <begin position="150"/>
        <end position="162"/>
    </location>
</feature>
<reference evidence="5" key="1">
    <citation type="submission" date="2016-10" db="EMBL/GenBank/DDBJ databases">
        <authorList>
            <person name="Varghese N."/>
            <person name="Submissions S."/>
        </authorList>
    </citation>
    <scope>NUCLEOTIDE SEQUENCE [LARGE SCALE GENOMIC DNA]</scope>
    <source>
        <strain evidence="5">DSM 20524</strain>
    </source>
</reference>
<keyword evidence="3" id="KW-0732">Signal</keyword>
<evidence type="ECO:0000256" key="3">
    <source>
        <dbReference type="SAM" id="SignalP"/>
    </source>
</evidence>
<evidence type="ECO:0000313" key="4">
    <source>
        <dbReference type="EMBL" id="SES11268.1"/>
    </source>
</evidence>
<proteinExistence type="predicted"/>
<organism evidence="4 5">
    <name type="scientific">Corynebacterium cystitidis DSM 20524</name>
    <dbReference type="NCBI Taxonomy" id="1121357"/>
    <lineage>
        <taxon>Bacteria</taxon>
        <taxon>Bacillati</taxon>
        <taxon>Actinomycetota</taxon>
        <taxon>Actinomycetes</taxon>
        <taxon>Mycobacteriales</taxon>
        <taxon>Corynebacteriaceae</taxon>
        <taxon>Corynebacterium</taxon>
    </lineage>
</organism>
<evidence type="ECO:0000313" key="5">
    <source>
        <dbReference type="Proteomes" id="UP000198929"/>
    </source>
</evidence>
<feature type="compositionally biased region" description="Gly residues" evidence="1">
    <location>
        <begin position="248"/>
        <end position="273"/>
    </location>
</feature>
<keyword evidence="5" id="KW-1185">Reference proteome</keyword>
<dbReference type="EMBL" id="FOGQ01000008">
    <property type="protein sequence ID" value="SES11268.1"/>
    <property type="molecule type" value="Genomic_DNA"/>
</dbReference>
<dbReference type="Proteomes" id="UP000198929">
    <property type="component" value="Unassembled WGS sequence"/>
</dbReference>